<reference evidence="2 3" key="1">
    <citation type="submission" date="2018-08" db="EMBL/GenBank/DDBJ databases">
        <title>Actinomadura spongicola sp. nov., isolated from marine sponge Leucetta chagosensis.</title>
        <authorList>
            <person name="Li L."/>
            <person name="Lin H.W."/>
        </authorList>
    </citation>
    <scope>NUCLEOTIDE SEQUENCE [LARGE SCALE GENOMIC DNA]</scope>
    <source>
        <strain evidence="2 3">LHW52907</strain>
    </source>
</reference>
<sequence length="267" mass="28838">MYIAVPANLILLVLTASGVSLPRPLALAARIAIVTVLLLEVIAAGRLILTARRNGADWRTAFLSVKGLLPERARRILSFDTKGLISLGLLLARRRDGVPPGAVAVPYSGGQLSLQLAFLFAMAAETVGAELLLRGLGAPDGLRVLILVVDVYSLLIVVAIVAACVTRPHVLSDEELRIRYGAFFDLRIPRARITSVRPARNFNENGKIKVVDERLAVAVASQTNIIVELNEPIVAVRPLGEQATVRTIRFYADDPAPVIDSFTEVRV</sequence>
<dbReference type="Proteomes" id="UP000262882">
    <property type="component" value="Unassembled WGS sequence"/>
</dbReference>
<keyword evidence="1" id="KW-0472">Membrane</keyword>
<evidence type="ECO:0000313" key="3">
    <source>
        <dbReference type="Proteomes" id="UP000262882"/>
    </source>
</evidence>
<organism evidence="2 3">
    <name type="scientific">Actinomadura spongiicola</name>
    <dbReference type="NCBI Taxonomy" id="2303421"/>
    <lineage>
        <taxon>Bacteria</taxon>
        <taxon>Bacillati</taxon>
        <taxon>Actinomycetota</taxon>
        <taxon>Actinomycetes</taxon>
        <taxon>Streptosporangiales</taxon>
        <taxon>Thermomonosporaceae</taxon>
        <taxon>Actinomadura</taxon>
    </lineage>
</organism>
<dbReference type="AlphaFoldDB" id="A0A372GQE0"/>
<keyword evidence="1" id="KW-0812">Transmembrane</keyword>
<proteinExistence type="predicted"/>
<keyword evidence="1" id="KW-1133">Transmembrane helix</keyword>
<dbReference type="EMBL" id="QVNQ01000001">
    <property type="protein sequence ID" value="RFS87596.1"/>
    <property type="molecule type" value="Genomic_DNA"/>
</dbReference>
<accession>A0A372GQE0</accession>
<comment type="caution">
    <text evidence="2">The sequence shown here is derived from an EMBL/GenBank/DDBJ whole genome shotgun (WGS) entry which is preliminary data.</text>
</comment>
<name>A0A372GQE0_9ACTN</name>
<feature type="transmembrane region" description="Helical" evidence="1">
    <location>
        <begin position="144"/>
        <end position="163"/>
    </location>
</feature>
<feature type="transmembrane region" description="Helical" evidence="1">
    <location>
        <begin position="28"/>
        <end position="49"/>
    </location>
</feature>
<feature type="transmembrane region" description="Helical" evidence="1">
    <location>
        <begin position="112"/>
        <end position="132"/>
    </location>
</feature>
<evidence type="ECO:0000256" key="1">
    <source>
        <dbReference type="SAM" id="Phobius"/>
    </source>
</evidence>
<dbReference type="OrthoDB" id="4337641at2"/>
<keyword evidence="3" id="KW-1185">Reference proteome</keyword>
<gene>
    <name evidence="2" type="ORF">D0T12_03985</name>
</gene>
<evidence type="ECO:0000313" key="2">
    <source>
        <dbReference type="EMBL" id="RFS87596.1"/>
    </source>
</evidence>
<protein>
    <submittedName>
        <fullName evidence="2">Uncharacterized protein</fullName>
    </submittedName>
</protein>